<feature type="transmembrane region" description="Helical" evidence="2">
    <location>
        <begin position="233"/>
        <end position="255"/>
    </location>
</feature>
<feature type="region of interest" description="Disordered" evidence="1">
    <location>
        <begin position="1"/>
        <end position="166"/>
    </location>
</feature>
<name>A0A1W2LII0_9PSEU</name>
<proteinExistence type="predicted"/>
<dbReference type="EMBL" id="LQMT02000042">
    <property type="protein sequence ID" value="ONF62412.1"/>
    <property type="molecule type" value="Genomic_DNA"/>
</dbReference>
<gene>
    <name evidence="3" type="ORF">AVR91_0239345</name>
</gene>
<dbReference type="Proteomes" id="UP000076660">
    <property type="component" value="Unassembled WGS sequence"/>
</dbReference>
<feature type="compositionally biased region" description="Low complexity" evidence="1">
    <location>
        <begin position="1"/>
        <end position="27"/>
    </location>
</feature>
<protein>
    <submittedName>
        <fullName evidence="3">Uncharacterized protein</fullName>
    </submittedName>
</protein>
<feature type="compositionally biased region" description="Gly residues" evidence="1">
    <location>
        <begin position="140"/>
        <end position="155"/>
    </location>
</feature>
<feature type="compositionally biased region" description="Gly residues" evidence="1">
    <location>
        <begin position="355"/>
        <end position="371"/>
    </location>
</feature>
<feature type="compositionally biased region" description="Low complexity" evidence="1">
    <location>
        <begin position="93"/>
        <end position="102"/>
    </location>
</feature>
<evidence type="ECO:0000256" key="2">
    <source>
        <dbReference type="SAM" id="Phobius"/>
    </source>
</evidence>
<keyword evidence="2" id="KW-0812">Transmembrane</keyword>
<feature type="region of interest" description="Disordered" evidence="1">
    <location>
        <begin position="350"/>
        <end position="470"/>
    </location>
</feature>
<dbReference type="OrthoDB" id="3627012at2"/>
<comment type="caution">
    <text evidence="3">The sequence shown here is derived from an EMBL/GenBank/DDBJ whole genome shotgun (WGS) entry which is preliminary data.</text>
</comment>
<feature type="transmembrane region" description="Helical" evidence="2">
    <location>
        <begin position="176"/>
        <end position="199"/>
    </location>
</feature>
<evidence type="ECO:0000256" key="1">
    <source>
        <dbReference type="SAM" id="MobiDB-lite"/>
    </source>
</evidence>
<sequence>MVQPGQPAQPDYGQPQYGQQPPQEQQPQGGGFGDTPEPTQVVQPVQPGSGDANATQVVQPVSGGGESPTAESTQLVPPGSQPPAIPYAPPPSAADNPAAGAYGAQGGGFGQQQGFGQPQQGGFDPAQGQQQPGLGQPQQGFGGPPQGGFGQQPGFGGPPPGYSPAAAGGGGGNQMFGLIAGGVVALLGLVALIVSFVYFGDASDYSKVFDTAPNQEQVDKFLDEAGLVGPGAIWFYVIMLLVGSLASLAGGVGLALAGKLPGTVKKIAPIVVAAGGALLVLFGVLLLSGSSPSSDFLDKLPPSARDSAGIGGGLLHLLLGIVILIVGVLGLIPATAQFVGLGGGGSVLGAPQSGQPGGFGGPPQGGFGQPGQPGQFGQPGQPGGFGQPGQPGPSSGGFPQPGQPGGFGQQPGQQGPPSGGFAQPGQPPQGGFGHAPQQPGGFGQQPGQQGPPSGGFGQPGQQPGQPPQQW</sequence>
<feature type="compositionally biased region" description="Low complexity" evidence="1">
    <location>
        <begin position="410"/>
        <end position="424"/>
    </location>
</feature>
<evidence type="ECO:0000313" key="3">
    <source>
        <dbReference type="EMBL" id="ONF62412.1"/>
    </source>
</evidence>
<dbReference type="AlphaFoldDB" id="A0A1W2LII0"/>
<feature type="compositionally biased region" description="Low complexity" evidence="1">
    <location>
        <begin position="114"/>
        <end position="139"/>
    </location>
</feature>
<feature type="transmembrane region" description="Helical" evidence="2">
    <location>
        <begin position="267"/>
        <end position="288"/>
    </location>
</feature>
<feature type="compositionally biased region" description="Gly residues" evidence="1">
    <location>
        <begin position="103"/>
        <end position="113"/>
    </location>
</feature>
<feature type="compositionally biased region" description="Low complexity" evidence="1">
    <location>
        <begin position="434"/>
        <end position="451"/>
    </location>
</feature>
<keyword evidence="2" id="KW-0472">Membrane</keyword>
<evidence type="ECO:0000313" key="4">
    <source>
        <dbReference type="Proteomes" id="UP000076660"/>
    </source>
</evidence>
<feature type="transmembrane region" description="Helical" evidence="2">
    <location>
        <begin position="308"/>
        <end position="332"/>
    </location>
</feature>
<accession>A0A1W2LII0</accession>
<dbReference type="RefSeq" id="WP_063277631.1">
    <property type="nucleotide sequence ID" value="NZ_LQMT02000042.1"/>
</dbReference>
<feature type="compositionally biased region" description="Gly residues" evidence="1">
    <location>
        <begin position="380"/>
        <end position="389"/>
    </location>
</feature>
<reference evidence="3 4" key="1">
    <citation type="submission" date="2016-12" db="EMBL/GenBank/DDBJ databases">
        <title>Amycolatopsis keratiniphila subsp. keratiniphila genome sequencing and assembly.</title>
        <authorList>
            <person name="Mayilraj S."/>
            <person name="Kaur N."/>
        </authorList>
    </citation>
    <scope>NUCLEOTIDE SEQUENCE [LARGE SCALE GENOMIC DNA]</scope>
    <source>
        <strain evidence="3 4">DSM 44409</strain>
    </source>
</reference>
<feature type="compositionally biased region" description="Low complexity" evidence="1">
    <location>
        <begin position="38"/>
        <end position="47"/>
    </location>
</feature>
<keyword evidence="2" id="KW-1133">Transmembrane helix</keyword>
<organism evidence="3 4">
    <name type="scientific">Amycolatopsis keratiniphila subsp. keratiniphila</name>
    <dbReference type="NCBI Taxonomy" id="227715"/>
    <lineage>
        <taxon>Bacteria</taxon>
        <taxon>Bacillati</taxon>
        <taxon>Actinomycetota</taxon>
        <taxon>Actinomycetes</taxon>
        <taxon>Pseudonocardiales</taxon>
        <taxon>Pseudonocardiaceae</taxon>
        <taxon>Amycolatopsis</taxon>
        <taxon>Amycolatopsis japonica group</taxon>
    </lineage>
</organism>
<feature type="compositionally biased region" description="Pro residues" evidence="1">
    <location>
        <begin position="79"/>
        <end position="92"/>
    </location>
</feature>